<organism evidence="1 2">
    <name type="scientific">Actinomyces graevenitzii</name>
    <dbReference type="NCBI Taxonomy" id="55565"/>
    <lineage>
        <taxon>Bacteria</taxon>
        <taxon>Bacillati</taxon>
        <taxon>Actinomycetota</taxon>
        <taxon>Actinomycetes</taxon>
        <taxon>Actinomycetales</taxon>
        <taxon>Actinomycetaceae</taxon>
        <taxon>Actinomyces</taxon>
    </lineage>
</organism>
<dbReference type="InterPro" id="IPR016181">
    <property type="entry name" value="Acyl_CoA_acyltransferase"/>
</dbReference>
<protein>
    <submittedName>
        <fullName evidence="1">GNAT family N-acetyltransferase</fullName>
    </submittedName>
</protein>
<dbReference type="GO" id="GO:0016747">
    <property type="term" value="F:acyltransferase activity, transferring groups other than amino-acyl groups"/>
    <property type="evidence" value="ECO:0007669"/>
    <property type="project" value="InterPro"/>
</dbReference>
<dbReference type="KEGG" id="agh:M3I41_05810"/>
<dbReference type="PANTHER" id="PTHR43415">
    <property type="entry name" value="SPERMIDINE N(1)-ACETYLTRANSFERASE"/>
    <property type="match status" value="1"/>
</dbReference>
<gene>
    <name evidence="1" type="ORF">M3I41_05810</name>
</gene>
<dbReference type="InterPro" id="IPR000182">
    <property type="entry name" value="GNAT_dom"/>
</dbReference>
<dbReference type="PANTHER" id="PTHR43415:SF3">
    <property type="entry name" value="GNAT-FAMILY ACETYLTRANSFERASE"/>
    <property type="match status" value="1"/>
</dbReference>
<evidence type="ECO:0000313" key="2">
    <source>
        <dbReference type="Proteomes" id="UP000830236"/>
    </source>
</evidence>
<evidence type="ECO:0000313" key="1">
    <source>
        <dbReference type="EMBL" id="UQF79126.1"/>
    </source>
</evidence>
<dbReference type="AlphaFoldDB" id="A0A929MNA2"/>
<dbReference type="EMBL" id="CP097095">
    <property type="protein sequence ID" value="UQF79126.1"/>
    <property type="molecule type" value="Genomic_DNA"/>
</dbReference>
<proteinExistence type="predicted"/>
<reference evidence="1" key="1">
    <citation type="submission" date="2022-05" db="EMBL/GenBank/DDBJ databases">
        <title>Using nanopore sequencing to obtain complete genomes from saliva samples.</title>
        <authorList>
            <person name="Baker J.L."/>
        </authorList>
    </citation>
    <scope>NUCLEOTIDE SEQUENCE</scope>
    <source>
        <strain evidence="1">JCVI-JB-Ag32</strain>
    </source>
</reference>
<dbReference type="CDD" id="cd04301">
    <property type="entry name" value="NAT_SF"/>
    <property type="match status" value="1"/>
</dbReference>
<dbReference type="Proteomes" id="UP000830236">
    <property type="component" value="Chromosome"/>
</dbReference>
<dbReference type="PROSITE" id="PS51186">
    <property type="entry name" value="GNAT"/>
    <property type="match status" value="1"/>
</dbReference>
<name>A0A929MNA2_9ACTO</name>
<dbReference type="SUPFAM" id="SSF55729">
    <property type="entry name" value="Acyl-CoA N-acyltransferases (Nat)"/>
    <property type="match status" value="1"/>
</dbReference>
<accession>A0A929MNA2</accession>
<dbReference type="Pfam" id="PF13302">
    <property type="entry name" value="Acetyltransf_3"/>
    <property type="match status" value="1"/>
</dbReference>
<sequence length="196" mass="22475">MYKNLLRWRQAMLEGAKVRLRPVKDSDWDIYGAWNNDAEVSVGQNDLFMPFNADQLENLFKMWRIEDPASGFTCTIETLDGQVVGTISIYGIKSPVRCATLGITIAPGHQNRGYGREALLIALRLAFEEYNAHKVELEVYDYNQHAIGLYESVGFVTEGCRREVVYHMGRYFDRILMGILESEWRQRQDIAPACDA</sequence>
<dbReference type="Gene3D" id="3.40.630.30">
    <property type="match status" value="1"/>
</dbReference>